<dbReference type="SUPFAM" id="SSF48452">
    <property type="entry name" value="TPR-like"/>
    <property type="match status" value="1"/>
</dbReference>
<dbReference type="AlphaFoldDB" id="A0A0N9I3L5"/>
<evidence type="ECO:0000256" key="1">
    <source>
        <dbReference type="SAM" id="MobiDB-lite"/>
    </source>
</evidence>
<name>A0A0N9I3L5_9PSEU</name>
<evidence type="ECO:0008006" key="4">
    <source>
        <dbReference type="Google" id="ProtNLM"/>
    </source>
</evidence>
<accession>A0A0N9I3L5</accession>
<evidence type="ECO:0000313" key="3">
    <source>
        <dbReference type="Proteomes" id="UP000063699"/>
    </source>
</evidence>
<dbReference type="InterPro" id="IPR011990">
    <property type="entry name" value="TPR-like_helical_dom_sf"/>
</dbReference>
<dbReference type="EMBL" id="CP012752">
    <property type="protein sequence ID" value="ALG10506.1"/>
    <property type="molecule type" value="Genomic_DNA"/>
</dbReference>
<dbReference type="Proteomes" id="UP000063699">
    <property type="component" value="Chromosome"/>
</dbReference>
<protein>
    <recommendedName>
        <fullName evidence="4">Bacterial transcriptional activator domain-containing protein</fullName>
    </recommendedName>
</protein>
<dbReference type="RefSeq" id="WP_054292409.1">
    <property type="nucleotide sequence ID" value="NZ_CP012752.1"/>
</dbReference>
<dbReference type="KEGG" id="kphy:AOZ06_29660"/>
<sequence length="113" mass="12289">MGDSAGALELADALVEEERRHGKSPSDGPSGLPSWLRLRARILVALGREADARADFDSSLEWERARVRTGRFFLADLDLADALDEYAALLSKMGASDAVHAASEEARQIRDAH</sequence>
<evidence type="ECO:0000313" key="2">
    <source>
        <dbReference type="EMBL" id="ALG10506.1"/>
    </source>
</evidence>
<proteinExistence type="predicted"/>
<reference evidence="2 3" key="1">
    <citation type="submission" date="2015-07" db="EMBL/GenBank/DDBJ databases">
        <title>Genome sequencing of Kibdelosporangium phytohabitans.</title>
        <authorList>
            <person name="Qin S."/>
            <person name="Xing K."/>
        </authorList>
    </citation>
    <scope>NUCLEOTIDE SEQUENCE [LARGE SCALE GENOMIC DNA]</scope>
    <source>
        <strain evidence="2 3">KLBMP1111</strain>
    </source>
</reference>
<gene>
    <name evidence="2" type="ORF">AOZ06_29660</name>
</gene>
<keyword evidence="3" id="KW-1185">Reference proteome</keyword>
<feature type="region of interest" description="Disordered" evidence="1">
    <location>
        <begin position="14"/>
        <end position="33"/>
    </location>
</feature>
<organism evidence="2 3">
    <name type="scientific">Kibdelosporangium phytohabitans</name>
    <dbReference type="NCBI Taxonomy" id="860235"/>
    <lineage>
        <taxon>Bacteria</taxon>
        <taxon>Bacillati</taxon>
        <taxon>Actinomycetota</taxon>
        <taxon>Actinomycetes</taxon>
        <taxon>Pseudonocardiales</taxon>
        <taxon>Pseudonocardiaceae</taxon>
        <taxon>Kibdelosporangium</taxon>
    </lineage>
</organism>
<dbReference type="OrthoDB" id="10016126at2"/>